<proteinExistence type="predicted"/>
<name>A0ABX1TGL4_9GAMM</name>
<dbReference type="RefSeq" id="WP_169247040.1">
    <property type="nucleotide sequence ID" value="NZ_SPMZ01000002.1"/>
</dbReference>
<dbReference type="PANTHER" id="PTHR35889">
    <property type="entry name" value="CYCLOINULO-OLIGOSACCHARIDE FRUCTANOTRANSFERASE-RELATED"/>
    <property type="match status" value="1"/>
</dbReference>
<evidence type="ECO:0000313" key="3">
    <source>
        <dbReference type="EMBL" id="NMQ17784.1"/>
    </source>
</evidence>
<comment type="caution">
    <text evidence="3">The sequence shown here is derived from an EMBL/GenBank/DDBJ whole genome shotgun (WGS) entry which is preliminary data.</text>
</comment>
<evidence type="ECO:0000259" key="2">
    <source>
        <dbReference type="Pfam" id="PF07635"/>
    </source>
</evidence>
<dbReference type="PANTHER" id="PTHR35889:SF3">
    <property type="entry name" value="F-BOX DOMAIN-CONTAINING PROTEIN"/>
    <property type="match status" value="1"/>
</dbReference>
<keyword evidence="4" id="KW-1185">Reference proteome</keyword>
<organism evidence="3 4">
    <name type="scientific">Candidatus Competibacter phosphatis</name>
    <dbReference type="NCBI Taxonomy" id="221280"/>
    <lineage>
        <taxon>Bacteria</taxon>
        <taxon>Pseudomonadati</taxon>
        <taxon>Pseudomonadota</taxon>
        <taxon>Gammaproteobacteria</taxon>
        <taxon>Candidatus Competibacteraceae</taxon>
        <taxon>Candidatus Competibacter</taxon>
    </lineage>
</organism>
<dbReference type="PROSITE" id="PS51257">
    <property type="entry name" value="PROKAR_LIPOPROTEIN"/>
    <property type="match status" value="1"/>
</dbReference>
<reference evidence="3 4" key="1">
    <citation type="submission" date="2019-03" db="EMBL/GenBank/DDBJ databases">
        <title>Metabolic reconstructions from genomes of highly enriched 'Candidatus Accumulibacter' and 'Candidatus Competibacter' bioreactor populations.</title>
        <authorList>
            <person name="Annavajhala M.K."/>
            <person name="Welles L."/>
            <person name="Abbas B."/>
            <person name="Sorokin D."/>
            <person name="Park H."/>
            <person name="Van Loosdrecht M."/>
            <person name="Chandran K."/>
        </authorList>
    </citation>
    <scope>NUCLEOTIDE SEQUENCE [LARGE SCALE GENOMIC DNA]</scope>
    <source>
        <strain evidence="3 4">SBR_G</strain>
    </source>
</reference>
<evidence type="ECO:0000313" key="4">
    <source>
        <dbReference type="Proteomes" id="UP000760480"/>
    </source>
</evidence>
<accession>A0ABX1TGL4</accession>
<keyword evidence="1" id="KW-0732">Signal</keyword>
<dbReference type="Proteomes" id="UP000760480">
    <property type="component" value="Unassembled WGS sequence"/>
</dbReference>
<dbReference type="InterPro" id="IPR011429">
    <property type="entry name" value="Cyt_c_Planctomycete-type"/>
</dbReference>
<evidence type="ECO:0000256" key="1">
    <source>
        <dbReference type="SAM" id="SignalP"/>
    </source>
</evidence>
<feature type="signal peptide" evidence="1">
    <location>
        <begin position="1"/>
        <end position="21"/>
    </location>
</feature>
<feature type="chain" id="PRO_5047072367" description="Cytochrome C Planctomycete-type domain-containing protein" evidence="1">
    <location>
        <begin position="22"/>
        <end position="131"/>
    </location>
</feature>
<protein>
    <recommendedName>
        <fullName evidence="2">Cytochrome C Planctomycete-type domain-containing protein</fullName>
    </recommendedName>
</protein>
<feature type="domain" description="Cytochrome C Planctomycete-type" evidence="2">
    <location>
        <begin position="44"/>
        <end position="95"/>
    </location>
</feature>
<dbReference type="SUPFAM" id="SSF46626">
    <property type="entry name" value="Cytochrome c"/>
    <property type="match status" value="1"/>
</dbReference>
<sequence length="131" mass="14093">MNSRKLLAFALVLGLGMLAGCSGEQPNKPVSFQKNVYPILKANCAECHTAPDGEGYTKSGLALSTYEELMKGTKMGPIIIPGQSLNSSFNRLIEGRPGVDPSIQMPHGKVKLPAEQLAIIRQWVDQGAKNN</sequence>
<dbReference type="InterPro" id="IPR036909">
    <property type="entry name" value="Cyt_c-like_dom_sf"/>
</dbReference>
<dbReference type="EMBL" id="SPMZ01000002">
    <property type="protein sequence ID" value="NMQ17784.1"/>
    <property type="molecule type" value="Genomic_DNA"/>
</dbReference>
<gene>
    <name evidence="3" type="ORF">E4P82_00330</name>
</gene>
<dbReference type="Pfam" id="PF07635">
    <property type="entry name" value="PSCyt1"/>
    <property type="match status" value="1"/>
</dbReference>